<evidence type="ECO:0000313" key="3">
    <source>
        <dbReference type="EMBL" id="MFD1659740.1"/>
    </source>
</evidence>
<gene>
    <name evidence="3" type="ORF">ACFSL4_16450</name>
</gene>
<feature type="compositionally biased region" description="Low complexity" evidence="2">
    <location>
        <begin position="14"/>
        <end position="31"/>
    </location>
</feature>
<comment type="similarity">
    <text evidence="1">Belongs to the asp23 family.</text>
</comment>
<evidence type="ECO:0000256" key="2">
    <source>
        <dbReference type="SAM" id="MobiDB-lite"/>
    </source>
</evidence>
<feature type="region of interest" description="Disordered" evidence="2">
    <location>
        <begin position="52"/>
        <end position="86"/>
    </location>
</feature>
<dbReference type="EMBL" id="JBHUDX010000046">
    <property type="protein sequence ID" value="MFD1659740.1"/>
    <property type="molecule type" value="Genomic_DNA"/>
</dbReference>
<comment type="caution">
    <text evidence="3">The sequence shown here is derived from an EMBL/GenBank/DDBJ whole genome shotgun (WGS) entry which is preliminary data.</text>
</comment>
<reference evidence="4" key="1">
    <citation type="journal article" date="2019" name="Int. J. Syst. Evol. Microbiol.">
        <title>The Global Catalogue of Microorganisms (GCM) 10K type strain sequencing project: providing services to taxonomists for standard genome sequencing and annotation.</title>
        <authorList>
            <consortium name="The Broad Institute Genomics Platform"/>
            <consortium name="The Broad Institute Genome Sequencing Center for Infectious Disease"/>
            <person name="Wu L."/>
            <person name="Ma J."/>
        </authorList>
    </citation>
    <scope>NUCLEOTIDE SEQUENCE [LARGE SCALE GENOMIC DNA]</scope>
    <source>
        <strain evidence="4">CGMCC 1.12470</strain>
    </source>
</reference>
<dbReference type="Pfam" id="PF03780">
    <property type="entry name" value="Asp23"/>
    <property type="match status" value="1"/>
</dbReference>
<evidence type="ECO:0000256" key="1">
    <source>
        <dbReference type="ARBA" id="ARBA00005721"/>
    </source>
</evidence>
<dbReference type="Proteomes" id="UP001597261">
    <property type="component" value="Unassembled WGS sequence"/>
</dbReference>
<dbReference type="InterPro" id="IPR005531">
    <property type="entry name" value="Asp23"/>
</dbReference>
<dbReference type="RefSeq" id="WP_381083161.1">
    <property type="nucleotide sequence ID" value="NZ_JBHUDX010000046.1"/>
</dbReference>
<proteinExistence type="inferred from homology"/>
<organism evidence="3 4">
    <name type="scientific">Streptomyces caeni</name>
    <dbReference type="NCBI Taxonomy" id="2307231"/>
    <lineage>
        <taxon>Bacteria</taxon>
        <taxon>Bacillati</taxon>
        <taxon>Actinomycetota</taxon>
        <taxon>Actinomycetes</taxon>
        <taxon>Kitasatosporales</taxon>
        <taxon>Streptomycetaceae</taxon>
        <taxon>Streptomyces</taxon>
    </lineage>
</organism>
<feature type="region of interest" description="Disordered" evidence="2">
    <location>
        <begin position="1"/>
        <end position="32"/>
    </location>
</feature>
<keyword evidence="4" id="KW-1185">Reference proteome</keyword>
<name>A0ABW4IUV3_9ACTN</name>
<protein>
    <submittedName>
        <fullName evidence="3">Asp23/Gls24 family envelope stress response protein</fullName>
    </submittedName>
</protein>
<sequence>MPGSAGEHRQTDQAGRAASVAGPAVVAPAERGATRIADRVVTKVAAQAAREALGPLSPDAASPQATVVVRSPAPGPPRAGEPPAETANVRVVVELDYPCDIGGRCRAVRRRVAERVGALTGMDVYEVAVRVERLHLAPAHGRTQ</sequence>
<evidence type="ECO:0000313" key="4">
    <source>
        <dbReference type="Proteomes" id="UP001597261"/>
    </source>
</evidence>
<accession>A0ABW4IUV3</accession>
<feature type="compositionally biased region" description="Basic and acidic residues" evidence="2">
    <location>
        <begin position="1"/>
        <end position="11"/>
    </location>
</feature>